<dbReference type="InterPro" id="IPR000618">
    <property type="entry name" value="Insect_cuticle"/>
</dbReference>
<dbReference type="PANTHER" id="PTHR12236:SF18">
    <property type="entry name" value="CUTICULAR PROTEIN 66D"/>
    <property type="match status" value="1"/>
</dbReference>
<feature type="compositionally biased region" description="Polar residues" evidence="3">
    <location>
        <begin position="442"/>
        <end position="454"/>
    </location>
</feature>
<dbReference type="GO" id="GO:0005615">
    <property type="term" value="C:extracellular space"/>
    <property type="evidence" value="ECO:0007669"/>
    <property type="project" value="TreeGrafter"/>
</dbReference>
<evidence type="ECO:0000256" key="3">
    <source>
        <dbReference type="SAM" id="MobiDB-lite"/>
    </source>
</evidence>
<evidence type="ECO:0000256" key="2">
    <source>
        <dbReference type="PROSITE-ProRule" id="PRU00497"/>
    </source>
</evidence>
<reference evidence="4" key="2">
    <citation type="journal article" date="2022" name="Res Sq">
        <title>Comparative Genomics Reveals Insights into the Divergent Evolution of Astigmatic Mites and Household Pest Adaptations.</title>
        <authorList>
            <person name="Xiong Q."/>
            <person name="Wan A.T.-Y."/>
            <person name="Liu X.-Y."/>
            <person name="Fung C.S.-H."/>
            <person name="Xiao X."/>
            <person name="Malainual N."/>
            <person name="Hou J."/>
            <person name="Wang L."/>
            <person name="Wang M."/>
            <person name="Yang K."/>
            <person name="Cui Y."/>
            <person name="Leung E."/>
            <person name="Nong W."/>
            <person name="Shin S.-K."/>
            <person name="Au S."/>
            <person name="Jeong K.Y."/>
            <person name="Chew F.T."/>
            <person name="Hui J."/>
            <person name="Leung T.F."/>
            <person name="Tungtrongchitr A."/>
            <person name="Zhong N."/>
            <person name="Liu Z."/>
            <person name="Tsui S."/>
        </authorList>
    </citation>
    <scope>NUCLEOTIDE SEQUENCE</scope>
    <source>
        <strain evidence="4">Derf</strain>
        <tissue evidence="4">Whole organism</tissue>
    </source>
</reference>
<comment type="caution">
    <text evidence="4">The sequence shown here is derived from an EMBL/GenBank/DDBJ whole genome shotgun (WGS) entry which is preliminary data.</text>
</comment>
<keyword evidence="1 2" id="KW-0193">Cuticle</keyword>
<keyword evidence="5" id="KW-1185">Reference proteome</keyword>
<dbReference type="Proteomes" id="UP000790347">
    <property type="component" value="Unassembled WGS sequence"/>
</dbReference>
<dbReference type="GO" id="GO:0042302">
    <property type="term" value="F:structural constituent of cuticle"/>
    <property type="evidence" value="ECO:0007669"/>
    <property type="project" value="UniProtKB-UniRule"/>
</dbReference>
<name>A0A922HSQ7_DERFA</name>
<organism evidence="4 5">
    <name type="scientific">Dermatophagoides farinae</name>
    <name type="common">American house dust mite</name>
    <dbReference type="NCBI Taxonomy" id="6954"/>
    <lineage>
        <taxon>Eukaryota</taxon>
        <taxon>Metazoa</taxon>
        <taxon>Ecdysozoa</taxon>
        <taxon>Arthropoda</taxon>
        <taxon>Chelicerata</taxon>
        <taxon>Arachnida</taxon>
        <taxon>Acari</taxon>
        <taxon>Acariformes</taxon>
        <taxon>Sarcoptiformes</taxon>
        <taxon>Astigmata</taxon>
        <taxon>Psoroptidia</taxon>
        <taxon>Analgoidea</taxon>
        <taxon>Pyroglyphidae</taxon>
        <taxon>Dermatophagoidinae</taxon>
        <taxon>Dermatophagoides</taxon>
    </lineage>
</organism>
<feature type="compositionally biased region" description="Low complexity" evidence="3">
    <location>
        <begin position="417"/>
        <end position="427"/>
    </location>
</feature>
<sequence>MMLQNEEQEKKENSKCQVMNVLKYKKAPLKSWTEKKLIFDQQQQQQRFFKSPKKQLCVYFIFIQKRIVHNTSIVKISFIFATFFTTCLAQKGGSYGKTLLNENRSPARQIQQQQQQQILQQAAIAPNVQPIVQQTFQPAPVQQYEDDQAAIAGPIRQRPSDQAAIAAPIPDGDDDNQHPAPEPYTFSYAVNDEQSGSEMSREESQDANGNIVGFYLIRDSENRMRRVDYTAGPEGFRAIIRSNEEGLANKDSADAKYEVDEVPADRQNAAALAAQSRSQAAGYGQQQQQTGPSGSLSGSSYTSGAVTPQQPQQQQSSYALAGNERQRIQPQTIKGSPKTPSSFVSPAQQQRPVAPLIKQTFQPAPIVQQQPAQSDSYFPSRSSSATLAASSQDFEHQQQQQQSEEETAAIQPIINNHHASSSSHSSSFPSRITPISRPASRLQPQQFELTQPFIQQDYEEDQQRMQSTKSKRWALPLNFFLPQEYRS</sequence>
<evidence type="ECO:0000313" key="4">
    <source>
        <dbReference type="EMBL" id="KAH9506610.1"/>
    </source>
</evidence>
<feature type="region of interest" description="Disordered" evidence="3">
    <location>
        <begin position="157"/>
        <end position="185"/>
    </location>
</feature>
<feature type="compositionally biased region" description="Low complexity" evidence="3">
    <location>
        <begin position="268"/>
        <end position="315"/>
    </location>
</feature>
<dbReference type="EMBL" id="ASGP02000005">
    <property type="protein sequence ID" value="KAH9506610.1"/>
    <property type="molecule type" value="Genomic_DNA"/>
</dbReference>
<evidence type="ECO:0000313" key="5">
    <source>
        <dbReference type="Proteomes" id="UP000790347"/>
    </source>
</evidence>
<proteinExistence type="predicted"/>
<evidence type="ECO:0000256" key="1">
    <source>
        <dbReference type="ARBA" id="ARBA00022460"/>
    </source>
</evidence>
<dbReference type="InterPro" id="IPR051217">
    <property type="entry name" value="Insect_Cuticle_Struc_Prot"/>
</dbReference>
<gene>
    <name evidence="4" type="ORF">DERF_011335</name>
</gene>
<protein>
    <submittedName>
        <fullName evidence="4">Uncharacterized protein</fullName>
    </submittedName>
</protein>
<feature type="compositionally biased region" description="Low complexity" evidence="3">
    <location>
        <begin position="380"/>
        <end position="402"/>
    </location>
</feature>
<feature type="region of interest" description="Disordered" evidence="3">
    <location>
        <begin position="268"/>
        <end position="351"/>
    </location>
</feature>
<feature type="compositionally biased region" description="Polar residues" evidence="3">
    <location>
        <begin position="328"/>
        <end position="351"/>
    </location>
</feature>
<feature type="region of interest" description="Disordered" evidence="3">
    <location>
        <begin position="366"/>
        <end position="469"/>
    </location>
</feature>
<dbReference type="Pfam" id="PF00379">
    <property type="entry name" value="Chitin_bind_4"/>
    <property type="match status" value="1"/>
</dbReference>
<dbReference type="AlphaFoldDB" id="A0A922HSQ7"/>
<dbReference type="PANTHER" id="PTHR12236">
    <property type="entry name" value="STRUCTURAL CONTITUENT OF CUTICLE"/>
    <property type="match status" value="1"/>
</dbReference>
<reference evidence="4" key="1">
    <citation type="submission" date="2013-05" db="EMBL/GenBank/DDBJ databases">
        <authorList>
            <person name="Yim A.K.Y."/>
            <person name="Chan T.F."/>
            <person name="Ji K.M."/>
            <person name="Liu X.Y."/>
            <person name="Zhou J.W."/>
            <person name="Li R.Q."/>
            <person name="Yang K.Y."/>
            <person name="Li J."/>
            <person name="Li M."/>
            <person name="Law P.T.W."/>
            <person name="Wu Y.L."/>
            <person name="Cai Z.L."/>
            <person name="Qin H."/>
            <person name="Bao Y."/>
            <person name="Leung R.K.K."/>
            <person name="Ng P.K.S."/>
            <person name="Zou J."/>
            <person name="Zhong X.J."/>
            <person name="Ran P.X."/>
            <person name="Zhong N.S."/>
            <person name="Liu Z.G."/>
            <person name="Tsui S.K.W."/>
        </authorList>
    </citation>
    <scope>NUCLEOTIDE SEQUENCE</scope>
    <source>
        <strain evidence="4">Derf</strain>
        <tissue evidence="4">Whole organism</tissue>
    </source>
</reference>
<dbReference type="GO" id="GO:0031012">
    <property type="term" value="C:extracellular matrix"/>
    <property type="evidence" value="ECO:0007669"/>
    <property type="project" value="TreeGrafter"/>
</dbReference>
<accession>A0A922HSQ7</accession>
<dbReference type="PROSITE" id="PS51155">
    <property type="entry name" value="CHIT_BIND_RR_2"/>
    <property type="match status" value="1"/>
</dbReference>